<evidence type="ECO:0000313" key="1">
    <source>
        <dbReference type="EMBL" id="KAG2615449.1"/>
    </source>
</evidence>
<reference evidence="1 2" key="1">
    <citation type="submission" date="2020-05" db="EMBL/GenBank/DDBJ databases">
        <title>WGS assembly of Panicum virgatum.</title>
        <authorList>
            <person name="Lovell J.T."/>
            <person name="Jenkins J."/>
            <person name="Shu S."/>
            <person name="Juenger T.E."/>
            <person name="Schmutz J."/>
        </authorList>
    </citation>
    <scope>NUCLEOTIDE SEQUENCE [LARGE SCALE GENOMIC DNA]</scope>
    <source>
        <strain evidence="2">cv. AP13</strain>
    </source>
</reference>
<dbReference type="AlphaFoldDB" id="A0A8T0U590"/>
<comment type="caution">
    <text evidence="1">The sequence shown here is derived from an EMBL/GenBank/DDBJ whole genome shotgun (WGS) entry which is preliminary data.</text>
</comment>
<evidence type="ECO:0000313" key="2">
    <source>
        <dbReference type="Proteomes" id="UP000823388"/>
    </source>
</evidence>
<keyword evidence="2" id="KW-1185">Reference proteome</keyword>
<organism evidence="1 2">
    <name type="scientific">Panicum virgatum</name>
    <name type="common">Blackwell switchgrass</name>
    <dbReference type="NCBI Taxonomy" id="38727"/>
    <lineage>
        <taxon>Eukaryota</taxon>
        <taxon>Viridiplantae</taxon>
        <taxon>Streptophyta</taxon>
        <taxon>Embryophyta</taxon>
        <taxon>Tracheophyta</taxon>
        <taxon>Spermatophyta</taxon>
        <taxon>Magnoliopsida</taxon>
        <taxon>Liliopsida</taxon>
        <taxon>Poales</taxon>
        <taxon>Poaceae</taxon>
        <taxon>PACMAD clade</taxon>
        <taxon>Panicoideae</taxon>
        <taxon>Panicodae</taxon>
        <taxon>Paniceae</taxon>
        <taxon>Panicinae</taxon>
        <taxon>Panicum</taxon>
        <taxon>Panicum sect. Hiantes</taxon>
    </lineage>
</organism>
<name>A0A8T0U590_PANVG</name>
<gene>
    <name evidence="1" type="ORF">PVAP13_3NG057900</name>
</gene>
<accession>A0A8T0U590</accession>
<dbReference type="EMBL" id="CM029042">
    <property type="protein sequence ID" value="KAG2615449.1"/>
    <property type="molecule type" value="Genomic_DNA"/>
</dbReference>
<proteinExistence type="predicted"/>
<sequence>MTVSKVHGHQRHAHPPGAPCWAKNMESHLQPRPRGIKRCCEGAKKMNWTQKSKCPPPCTYRMTQMLDCNNGSPLVKQASKRLQFCCIGVYICR</sequence>
<dbReference type="Proteomes" id="UP000823388">
    <property type="component" value="Chromosome 3N"/>
</dbReference>
<protein>
    <submittedName>
        <fullName evidence="1">Uncharacterized protein</fullName>
    </submittedName>
</protein>